<dbReference type="RefSeq" id="WP_345051479.1">
    <property type="nucleotide sequence ID" value="NZ_BAABDK010000010.1"/>
</dbReference>
<gene>
    <name evidence="2" type="ORF">GCM10022409_11640</name>
</gene>
<keyword evidence="3" id="KW-1185">Reference proteome</keyword>
<protein>
    <recommendedName>
        <fullName evidence="1">Glycosyl transferase family 28 C-terminal domain-containing protein</fullName>
    </recommendedName>
</protein>
<proteinExistence type="predicted"/>
<organism evidence="2 3">
    <name type="scientific">Hymenobacter glaciei</name>
    <dbReference type="NCBI Taxonomy" id="877209"/>
    <lineage>
        <taxon>Bacteria</taxon>
        <taxon>Pseudomonadati</taxon>
        <taxon>Bacteroidota</taxon>
        <taxon>Cytophagia</taxon>
        <taxon>Cytophagales</taxon>
        <taxon>Hymenobacteraceae</taxon>
        <taxon>Hymenobacter</taxon>
    </lineage>
</organism>
<accession>A0ABP7TNZ9</accession>
<comment type="caution">
    <text evidence="2">The sequence shown here is derived from an EMBL/GenBank/DDBJ whole genome shotgun (WGS) entry which is preliminary data.</text>
</comment>
<dbReference type="EMBL" id="BAABDK010000010">
    <property type="protein sequence ID" value="GAA4029147.1"/>
    <property type="molecule type" value="Genomic_DNA"/>
</dbReference>
<dbReference type="Proteomes" id="UP001501469">
    <property type="component" value="Unassembled WGS sequence"/>
</dbReference>
<dbReference type="InterPro" id="IPR007235">
    <property type="entry name" value="Glyco_trans_28_C"/>
</dbReference>
<evidence type="ECO:0000313" key="2">
    <source>
        <dbReference type="EMBL" id="GAA4029147.1"/>
    </source>
</evidence>
<dbReference type="SUPFAM" id="SSF53756">
    <property type="entry name" value="UDP-Glycosyltransferase/glycogen phosphorylase"/>
    <property type="match status" value="1"/>
</dbReference>
<feature type="domain" description="Glycosyl transferase family 28 C-terminal" evidence="1">
    <location>
        <begin position="1"/>
        <end position="138"/>
    </location>
</feature>
<reference evidence="3" key="1">
    <citation type="journal article" date="2019" name="Int. J. Syst. Evol. Microbiol.">
        <title>The Global Catalogue of Microorganisms (GCM) 10K type strain sequencing project: providing services to taxonomists for standard genome sequencing and annotation.</title>
        <authorList>
            <consortium name="The Broad Institute Genomics Platform"/>
            <consortium name="The Broad Institute Genome Sequencing Center for Infectious Disease"/>
            <person name="Wu L."/>
            <person name="Ma J."/>
        </authorList>
    </citation>
    <scope>NUCLEOTIDE SEQUENCE [LARGE SCALE GENOMIC DNA]</scope>
    <source>
        <strain evidence="3">JCM 17225</strain>
    </source>
</reference>
<evidence type="ECO:0000259" key="1">
    <source>
        <dbReference type="Pfam" id="PF04101"/>
    </source>
</evidence>
<dbReference type="Pfam" id="PF04101">
    <property type="entry name" value="Glyco_tran_28_C"/>
    <property type="match status" value="1"/>
</dbReference>
<sequence>MIFVITGTQEPFDRMIKVVDEVAGMFNHIPFVAQVSKSTFEAVHLQTHDFIPPVEFNKYFEEADLIISHAGMGCILSALERSKPILIIPRLAKYGEHRNDHQVAAGEVFKTLQYVNVAADEVELKTKLVELITAGAKPLHKIGRHASHTLLESLGSFISTNK</sequence>
<evidence type="ECO:0000313" key="3">
    <source>
        <dbReference type="Proteomes" id="UP001501469"/>
    </source>
</evidence>
<name>A0ABP7TNZ9_9BACT</name>
<dbReference type="Gene3D" id="3.40.50.2000">
    <property type="entry name" value="Glycogen Phosphorylase B"/>
    <property type="match status" value="1"/>
</dbReference>